<evidence type="ECO:0000259" key="3">
    <source>
        <dbReference type="PROSITE" id="PS51781"/>
    </source>
</evidence>
<evidence type="ECO:0000256" key="2">
    <source>
        <dbReference type="SAM" id="Phobius"/>
    </source>
</evidence>
<sequence>MHTPRWPGVCQAMRGTMVEPSLTSRLRQRSRRSGMLIGLSMAISILIIIAGFIWIYVRLGPYLSDFIPSGAADATPSPTEVAAVATPAATPAPAEPTPAPPPPTPTWQATHRVSANTDVNFRSGPNTISPPIRTLAPGTLLQFLGEEQQTGNTTWMRCRLEDGTEGWIAATLVAPYEP</sequence>
<proteinExistence type="predicted"/>
<feature type="transmembrane region" description="Helical" evidence="2">
    <location>
        <begin position="35"/>
        <end position="57"/>
    </location>
</feature>
<dbReference type="HOGENOM" id="CLU_1509660_0_0_0"/>
<reference evidence="5" key="1">
    <citation type="submission" date="2009-11" db="EMBL/GenBank/DDBJ databases">
        <title>The complete chromosome 1 of Sphaerobacter thermophilus DSM 20745.</title>
        <authorList>
            <person name="Lucas S."/>
            <person name="Copeland A."/>
            <person name="Lapidus A."/>
            <person name="Glavina del Rio T."/>
            <person name="Dalin E."/>
            <person name="Tice H."/>
            <person name="Bruce D."/>
            <person name="Goodwin L."/>
            <person name="Pitluck S."/>
            <person name="Kyrpides N."/>
            <person name="Mavromatis K."/>
            <person name="Ivanova N."/>
            <person name="Mikhailova N."/>
            <person name="LaButti K.M."/>
            <person name="Clum A."/>
            <person name="Sun H.I."/>
            <person name="Brettin T."/>
            <person name="Detter J.C."/>
            <person name="Han C."/>
            <person name="Larimer F."/>
            <person name="Land M."/>
            <person name="Hauser L."/>
            <person name="Markowitz V."/>
            <person name="Cheng J.F."/>
            <person name="Hugenholtz P."/>
            <person name="Woyke T."/>
            <person name="Wu D."/>
            <person name="Steenblock K."/>
            <person name="Schneider S."/>
            <person name="Pukall R."/>
            <person name="Goeker M."/>
            <person name="Klenk H.P."/>
            <person name="Eisen J.A."/>
        </authorList>
    </citation>
    <scope>NUCLEOTIDE SEQUENCE [LARGE SCALE GENOMIC DNA]</scope>
    <source>
        <strain evidence="5">ATCC 49802 / DSM 20745 / S 6022</strain>
    </source>
</reference>
<keyword evidence="2" id="KW-0472">Membrane</keyword>
<dbReference type="KEGG" id="sti:Sthe_0804"/>
<dbReference type="Gene3D" id="2.30.30.40">
    <property type="entry name" value="SH3 Domains"/>
    <property type="match status" value="1"/>
</dbReference>
<dbReference type="InterPro" id="IPR003646">
    <property type="entry name" value="SH3-like_bac-type"/>
</dbReference>
<dbReference type="Pfam" id="PF08239">
    <property type="entry name" value="SH3_3"/>
    <property type="match status" value="1"/>
</dbReference>
<dbReference type="AlphaFoldDB" id="D1C1X4"/>
<dbReference type="Proteomes" id="UP000002027">
    <property type="component" value="Chromosome 1"/>
</dbReference>
<feature type="region of interest" description="Disordered" evidence="1">
    <location>
        <begin position="74"/>
        <end position="108"/>
    </location>
</feature>
<dbReference type="InParanoid" id="D1C1X4"/>
<evidence type="ECO:0000313" key="4">
    <source>
        <dbReference type="EMBL" id="ACZ38241.1"/>
    </source>
</evidence>
<feature type="domain" description="SH3b" evidence="3">
    <location>
        <begin position="108"/>
        <end position="177"/>
    </location>
</feature>
<name>D1C1X4_SPHTD</name>
<feature type="compositionally biased region" description="Pro residues" evidence="1">
    <location>
        <begin position="93"/>
        <end position="105"/>
    </location>
</feature>
<evidence type="ECO:0000256" key="1">
    <source>
        <dbReference type="SAM" id="MobiDB-lite"/>
    </source>
</evidence>
<feature type="compositionally biased region" description="Low complexity" evidence="1">
    <location>
        <begin position="74"/>
        <end position="92"/>
    </location>
</feature>
<reference evidence="4 5" key="2">
    <citation type="journal article" date="2010" name="Stand. Genomic Sci.">
        <title>Complete genome sequence of Desulfohalobium retbaense type strain (HR(100)).</title>
        <authorList>
            <person name="Spring S."/>
            <person name="Nolan M."/>
            <person name="Lapidus A."/>
            <person name="Glavina Del Rio T."/>
            <person name="Copeland A."/>
            <person name="Tice H."/>
            <person name="Cheng J.F."/>
            <person name="Lucas S."/>
            <person name="Land M."/>
            <person name="Chen F."/>
            <person name="Bruce D."/>
            <person name="Goodwin L."/>
            <person name="Pitluck S."/>
            <person name="Ivanova N."/>
            <person name="Mavromatis K."/>
            <person name="Mikhailova N."/>
            <person name="Pati A."/>
            <person name="Chen A."/>
            <person name="Palaniappan K."/>
            <person name="Hauser L."/>
            <person name="Chang Y.J."/>
            <person name="Jeffries C.D."/>
            <person name="Munk C."/>
            <person name="Kiss H."/>
            <person name="Chain P."/>
            <person name="Han C."/>
            <person name="Brettin T."/>
            <person name="Detter J.C."/>
            <person name="Schuler E."/>
            <person name="Goker M."/>
            <person name="Rohde M."/>
            <person name="Bristow J."/>
            <person name="Eisen J.A."/>
            <person name="Markowitz V."/>
            <person name="Hugenholtz P."/>
            <person name="Kyrpides N.C."/>
            <person name="Klenk H.P."/>
        </authorList>
    </citation>
    <scope>NUCLEOTIDE SEQUENCE [LARGE SCALE GENOMIC DNA]</scope>
    <source>
        <strain evidence="5">ATCC 49802 / DSM 20745 / S 6022</strain>
    </source>
</reference>
<organism evidence="4 5">
    <name type="scientific">Sphaerobacter thermophilus (strain ATCC 49802 / DSM 20745 / KCCM 41009 / NCIMB 13125 / S 6022)</name>
    <dbReference type="NCBI Taxonomy" id="479434"/>
    <lineage>
        <taxon>Bacteria</taxon>
        <taxon>Pseudomonadati</taxon>
        <taxon>Thermomicrobiota</taxon>
        <taxon>Thermomicrobia</taxon>
        <taxon>Sphaerobacterales</taxon>
        <taxon>Sphaerobacterineae</taxon>
        <taxon>Sphaerobacteraceae</taxon>
        <taxon>Sphaerobacter</taxon>
    </lineage>
</organism>
<dbReference type="EMBL" id="CP001823">
    <property type="protein sequence ID" value="ACZ38241.1"/>
    <property type="molecule type" value="Genomic_DNA"/>
</dbReference>
<dbReference type="eggNOG" id="COG3807">
    <property type="taxonomic scope" value="Bacteria"/>
</dbReference>
<evidence type="ECO:0000313" key="5">
    <source>
        <dbReference type="Proteomes" id="UP000002027"/>
    </source>
</evidence>
<protein>
    <recommendedName>
        <fullName evidence="3">SH3b domain-containing protein</fullName>
    </recommendedName>
</protein>
<accession>D1C1X4</accession>
<keyword evidence="5" id="KW-1185">Reference proteome</keyword>
<dbReference type="PROSITE" id="PS51781">
    <property type="entry name" value="SH3B"/>
    <property type="match status" value="1"/>
</dbReference>
<keyword evidence="2" id="KW-1133">Transmembrane helix</keyword>
<keyword evidence="2" id="KW-0812">Transmembrane</keyword>
<gene>
    <name evidence="4" type="ordered locus">Sthe_0804</name>
</gene>
<dbReference type="STRING" id="479434.Sthe_0804"/>